<dbReference type="EMBL" id="JACJKY010000004">
    <property type="protein sequence ID" value="MBM6920196.1"/>
    <property type="molecule type" value="Genomic_DNA"/>
</dbReference>
<protein>
    <submittedName>
        <fullName evidence="4">Helix-turn-helix transcriptional regulator</fullName>
    </submittedName>
</protein>
<dbReference type="GO" id="GO:0003677">
    <property type="term" value="F:DNA binding"/>
    <property type="evidence" value="ECO:0007669"/>
    <property type="project" value="UniProtKB-KW"/>
</dbReference>
<dbReference type="PROSITE" id="PS50943">
    <property type="entry name" value="HTH_CROC1"/>
    <property type="match status" value="1"/>
</dbReference>
<name>A0A938X6P3_9FIRM</name>
<keyword evidence="2" id="KW-0812">Transmembrane</keyword>
<feature type="transmembrane region" description="Helical" evidence="2">
    <location>
        <begin position="134"/>
        <end position="159"/>
    </location>
</feature>
<organism evidence="4 5">
    <name type="scientific">Merdimmobilis hominis</name>
    <dbReference type="NCBI Taxonomy" id="2897707"/>
    <lineage>
        <taxon>Bacteria</taxon>
        <taxon>Bacillati</taxon>
        <taxon>Bacillota</taxon>
        <taxon>Clostridia</taxon>
        <taxon>Eubacteriales</taxon>
        <taxon>Oscillospiraceae</taxon>
        <taxon>Merdimmobilis</taxon>
    </lineage>
</organism>
<keyword evidence="1" id="KW-0238">DNA-binding</keyword>
<proteinExistence type="predicted"/>
<dbReference type="PANTHER" id="PTHR46558:SF13">
    <property type="entry name" value="HTH-TYPE TRANSCRIPTIONAL REGULATOR IMMR"/>
    <property type="match status" value="1"/>
</dbReference>
<evidence type="ECO:0000313" key="5">
    <source>
        <dbReference type="Proteomes" id="UP000774750"/>
    </source>
</evidence>
<keyword evidence="2" id="KW-1133">Transmembrane helix</keyword>
<evidence type="ECO:0000313" key="4">
    <source>
        <dbReference type="EMBL" id="MBM6920196.1"/>
    </source>
</evidence>
<evidence type="ECO:0000256" key="1">
    <source>
        <dbReference type="ARBA" id="ARBA00023125"/>
    </source>
</evidence>
<evidence type="ECO:0000259" key="3">
    <source>
        <dbReference type="PROSITE" id="PS50943"/>
    </source>
</evidence>
<feature type="transmembrane region" description="Helical" evidence="2">
    <location>
        <begin position="193"/>
        <end position="214"/>
    </location>
</feature>
<evidence type="ECO:0000256" key="2">
    <source>
        <dbReference type="SAM" id="Phobius"/>
    </source>
</evidence>
<keyword evidence="5" id="KW-1185">Reference proteome</keyword>
<dbReference type="Pfam" id="PF01381">
    <property type="entry name" value="HTH_3"/>
    <property type="match status" value="1"/>
</dbReference>
<feature type="transmembrane region" description="Helical" evidence="2">
    <location>
        <begin position="283"/>
        <end position="300"/>
    </location>
</feature>
<dbReference type="AlphaFoldDB" id="A0A938X6P3"/>
<dbReference type="Proteomes" id="UP000774750">
    <property type="component" value="Unassembled WGS sequence"/>
</dbReference>
<feature type="domain" description="HTH cro/C1-type" evidence="3">
    <location>
        <begin position="7"/>
        <end position="61"/>
    </location>
</feature>
<feature type="transmembrane region" description="Helical" evidence="2">
    <location>
        <begin position="220"/>
        <end position="246"/>
    </location>
</feature>
<dbReference type="SUPFAM" id="SSF47413">
    <property type="entry name" value="lambda repressor-like DNA-binding domains"/>
    <property type="match status" value="1"/>
</dbReference>
<reference evidence="4" key="2">
    <citation type="journal article" date="2021" name="Sci. Rep.">
        <title>The distribution of antibiotic resistance genes in chicken gut microbiota commensals.</title>
        <authorList>
            <person name="Juricova H."/>
            <person name="Matiasovicova J."/>
            <person name="Kubasova T."/>
            <person name="Cejkova D."/>
            <person name="Rychlik I."/>
        </authorList>
    </citation>
    <scope>NUCLEOTIDE SEQUENCE</scope>
    <source>
        <strain evidence="4">An559</strain>
    </source>
</reference>
<dbReference type="Gene3D" id="1.10.260.40">
    <property type="entry name" value="lambda repressor-like DNA-binding domains"/>
    <property type="match status" value="1"/>
</dbReference>
<feature type="transmembrane region" description="Helical" evidence="2">
    <location>
        <begin position="306"/>
        <end position="326"/>
    </location>
</feature>
<feature type="transmembrane region" description="Helical" evidence="2">
    <location>
        <begin position="102"/>
        <end position="122"/>
    </location>
</feature>
<keyword evidence="2" id="KW-0472">Membrane</keyword>
<dbReference type="PANTHER" id="PTHR46558">
    <property type="entry name" value="TRACRIPTIONAL REGULATORY PROTEIN-RELATED-RELATED"/>
    <property type="match status" value="1"/>
</dbReference>
<sequence>MILAEKIIKLRKKNGWSQEELAEKLNVSRQAVSKWEGAQTVPDIGKILQLSELFGVSTDYLLKDEMEAEEFTEQVSDSPLPRVTLEQANAYLAQRKKASVQIALATFLCILSPIPLLILSAASESPAIKISESAAAAIGVPLLLVIVTIAVALFIFCGFQNAPFTFLEKEPFEAEYGVTGMVSERKAAYFPTYVKGNIIGTCICILSPIPLLVGAFLENVFLLICLLCVTMFIAGIGASCFIVVGVRYTSMQKLLKEGEFQPEQTENSKQEECSKQEEALSSVYWLLTTALYLTVSFLTGRWGQTWIIWPIAAVLYAAILSVYHLVFKK</sequence>
<dbReference type="SMART" id="SM00530">
    <property type="entry name" value="HTH_XRE"/>
    <property type="match status" value="1"/>
</dbReference>
<dbReference type="InterPro" id="IPR001387">
    <property type="entry name" value="Cro/C1-type_HTH"/>
</dbReference>
<dbReference type="InterPro" id="IPR010982">
    <property type="entry name" value="Lambda_DNA-bd_dom_sf"/>
</dbReference>
<dbReference type="RefSeq" id="WP_204444746.1">
    <property type="nucleotide sequence ID" value="NZ_JACJKY010000004.1"/>
</dbReference>
<dbReference type="CDD" id="cd00093">
    <property type="entry name" value="HTH_XRE"/>
    <property type="match status" value="1"/>
</dbReference>
<reference evidence="4" key="1">
    <citation type="submission" date="2020-08" db="EMBL/GenBank/DDBJ databases">
        <authorList>
            <person name="Cejkova D."/>
            <person name="Kubasova T."/>
            <person name="Jahodarova E."/>
            <person name="Rychlik I."/>
        </authorList>
    </citation>
    <scope>NUCLEOTIDE SEQUENCE</scope>
    <source>
        <strain evidence="4">An559</strain>
    </source>
</reference>
<gene>
    <name evidence="4" type="ORF">H6A12_03355</name>
</gene>
<accession>A0A938X6P3</accession>
<comment type="caution">
    <text evidence="4">The sequence shown here is derived from an EMBL/GenBank/DDBJ whole genome shotgun (WGS) entry which is preliminary data.</text>
</comment>